<name>A0ABV1MS53_9BACI</name>
<comment type="caution">
    <text evidence="1">The sequence shown here is derived from an EMBL/GenBank/DDBJ whole genome shotgun (WGS) entry which is preliminary data.</text>
</comment>
<dbReference type="EMBL" id="JBEGDG010000007">
    <property type="protein sequence ID" value="MEQ6355343.1"/>
    <property type="molecule type" value="Genomic_DNA"/>
</dbReference>
<proteinExistence type="predicted"/>
<protein>
    <submittedName>
        <fullName evidence="1">Uncharacterized protein</fullName>
    </submittedName>
</protein>
<evidence type="ECO:0000313" key="1">
    <source>
        <dbReference type="EMBL" id="MEQ6355343.1"/>
    </source>
</evidence>
<organism evidence="1 2">
    <name type="scientific">Lysinibacillus zambalensis</name>
    <dbReference type="NCBI Taxonomy" id="3160866"/>
    <lineage>
        <taxon>Bacteria</taxon>
        <taxon>Bacillati</taxon>
        <taxon>Bacillota</taxon>
        <taxon>Bacilli</taxon>
        <taxon>Bacillales</taxon>
        <taxon>Bacillaceae</taxon>
        <taxon>Lysinibacillus</taxon>
    </lineage>
</organism>
<sequence>MPRTIIVNKTNYHHSTADDHLFYPRATIYRQKIVARGFIENAEIFLHGGKSLFYLIPFFS</sequence>
<evidence type="ECO:0000313" key="2">
    <source>
        <dbReference type="Proteomes" id="UP001478862"/>
    </source>
</evidence>
<keyword evidence="2" id="KW-1185">Reference proteome</keyword>
<accession>A0ABV1MS53</accession>
<reference evidence="1 2" key="1">
    <citation type="submission" date="2024-06" db="EMBL/GenBank/DDBJ databases">
        <title>Lysinibacillus zambalefons sp. nov., a Novel Firmicute Isolated from the Poon Bato Zambales Hyperalkaline Spring.</title>
        <authorList>
            <person name="Aja J.A."/>
            <person name="Lazaro J.E.H."/>
            <person name="Llorin L.D."/>
            <person name="Lim K.R."/>
            <person name="Teodosio J."/>
            <person name="Dalisay D.S."/>
        </authorList>
    </citation>
    <scope>NUCLEOTIDE SEQUENCE [LARGE SCALE GENOMIC DNA]</scope>
    <source>
        <strain evidence="1 2">M3</strain>
    </source>
</reference>
<gene>
    <name evidence="1" type="ORF">ABNX05_12000</name>
</gene>
<dbReference type="Proteomes" id="UP001478862">
    <property type="component" value="Unassembled WGS sequence"/>
</dbReference>